<keyword evidence="6" id="KW-0694">RNA-binding</keyword>
<evidence type="ECO:0000256" key="2">
    <source>
        <dbReference type="ARBA" id="ARBA00006562"/>
    </source>
</evidence>
<protein>
    <recommendedName>
        <fullName evidence="6">Decapping nuclease</fullName>
        <ecNumber evidence="6">3.6.1.-</ecNumber>
    </recommendedName>
</protein>
<comment type="function">
    <text evidence="6">Decapping enzyme for NAD-capped RNAs: specifically hydrolyzes the nicotinamide adenine dinucleotide (NAD) cap from a subset of RNAs by removing the entire NAD moiety from the 5'-end of an NAD-capped RNA.</text>
</comment>
<dbReference type="OMA" id="VVTWRGH"/>
<comment type="catalytic activity">
    <reaction evidence="5">
        <text>a 5'-end NAD(+)-phospho-ribonucleoside in mRNA + H2O = a 5'-end phospho-ribonucleoside in mRNA + NAD(+) + H(+)</text>
        <dbReference type="Rhea" id="RHEA:60880"/>
        <dbReference type="Rhea" id="RHEA-COMP:15692"/>
        <dbReference type="Rhea" id="RHEA-COMP:15698"/>
        <dbReference type="ChEBI" id="CHEBI:15377"/>
        <dbReference type="ChEBI" id="CHEBI:15378"/>
        <dbReference type="ChEBI" id="CHEBI:57540"/>
        <dbReference type="ChEBI" id="CHEBI:138282"/>
        <dbReference type="ChEBI" id="CHEBI:144029"/>
    </reaction>
    <physiologicalReaction direction="left-to-right" evidence="5">
        <dbReference type="Rhea" id="RHEA:60881"/>
    </physiologicalReaction>
</comment>
<dbReference type="HOGENOM" id="CLU_024877_1_2_1"/>
<dbReference type="PANTHER" id="PTHR12395">
    <property type="entry name" value="DOM-3 RELATED"/>
    <property type="match status" value="1"/>
</dbReference>
<dbReference type="GO" id="GO:0110155">
    <property type="term" value="P:NAD-cap decapping"/>
    <property type="evidence" value="ECO:0007669"/>
    <property type="project" value="TreeGrafter"/>
</dbReference>
<dbReference type="STRING" id="1109443.G4TNF9"/>
<dbReference type="Proteomes" id="UP000007148">
    <property type="component" value="Unassembled WGS sequence"/>
</dbReference>
<dbReference type="GO" id="GO:0004518">
    <property type="term" value="F:nuclease activity"/>
    <property type="evidence" value="ECO:0007669"/>
    <property type="project" value="UniProtKB-KW"/>
</dbReference>
<dbReference type="FunCoup" id="G4TNF9">
    <property type="interactions" value="227"/>
</dbReference>
<dbReference type="PANTHER" id="PTHR12395:SF9">
    <property type="entry name" value="DECAPPING AND EXORIBONUCLEASE PROTEIN"/>
    <property type="match status" value="1"/>
</dbReference>
<comment type="similarity">
    <text evidence="2 6">Belongs to the DXO/Dom3Z family.</text>
</comment>
<keyword evidence="6" id="KW-0540">Nuclease</keyword>
<comment type="subcellular location">
    <subcellularLocation>
        <location evidence="6">Nucleus</location>
    </subcellularLocation>
</comment>
<feature type="region of interest" description="Disordered" evidence="7">
    <location>
        <begin position="1"/>
        <end position="50"/>
    </location>
</feature>
<proteinExistence type="inferred from homology"/>
<keyword evidence="6" id="KW-0539">Nucleus</keyword>
<dbReference type="AlphaFoldDB" id="G4TNF9"/>
<dbReference type="GO" id="GO:0000166">
    <property type="term" value="F:nucleotide binding"/>
    <property type="evidence" value="ECO:0007669"/>
    <property type="project" value="UniProtKB-KW"/>
</dbReference>
<organism evidence="9 10">
    <name type="scientific">Serendipita indica (strain DSM 11827)</name>
    <name type="common">Root endophyte fungus</name>
    <name type="synonym">Piriformospora indica</name>
    <dbReference type="NCBI Taxonomy" id="1109443"/>
    <lineage>
        <taxon>Eukaryota</taxon>
        <taxon>Fungi</taxon>
        <taxon>Dikarya</taxon>
        <taxon>Basidiomycota</taxon>
        <taxon>Agaricomycotina</taxon>
        <taxon>Agaricomycetes</taxon>
        <taxon>Sebacinales</taxon>
        <taxon>Serendipitaceae</taxon>
        <taxon>Serendipita</taxon>
    </lineage>
</organism>
<comment type="caution">
    <text evidence="9">The sequence shown here is derived from an EMBL/GenBank/DDBJ whole genome shotgun (WGS) entry which is preliminary data.</text>
</comment>
<dbReference type="InParanoid" id="G4TNF9"/>
<evidence type="ECO:0000313" key="9">
    <source>
        <dbReference type="EMBL" id="CCA72856.1"/>
    </source>
</evidence>
<evidence type="ECO:0000259" key="8">
    <source>
        <dbReference type="Pfam" id="PF08652"/>
    </source>
</evidence>
<dbReference type="EMBL" id="CAFZ01000187">
    <property type="protein sequence ID" value="CCA72856.1"/>
    <property type="molecule type" value="Genomic_DNA"/>
</dbReference>
<dbReference type="Pfam" id="PF08652">
    <property type="entry name" value="RAI1"/>
    <property type="match status" value="1"/>
</dbReference>
<gene>
    <name evidence="9" type="ORF">PIIN_06792</name>
</gene>
<dbReference type="InterPro" id="IPR013961">
    <property type="entry name" value="RAI1"/>
</dbReference>
<comment type="catalytic activity">
    <reaction evidence="4">
        <text>a 5'-end triphospho-ribonucleoside in mRNA + H2O = a 5'-end phospho-ribonucleoside in mRNA + diphosphate + H(+)</text>
        <dbReference type="Rhea" id="RHEA:78683"/>
        <dbReference type="Rhea" id="RHEA-COMP:15692"/>
        <dbReference type="Rhea" id="RHEA-COMP:17164"/>
        <dbReference type="ChEBI" id="CHEBI:15377"/>
        <dbReference type="ChEBI" id="CHEBI:15378"/>
        <dbReference type="ChEBI" id="CHEBI:33019"/>
        <dbReference type="ChEBI" id="CHEBI:138282"/>
        <dbReference type="ChEBI" id="CHEBI:167618"/>
    </reaction>
    <physiologicalReaction direction="left-to-right" evidence="4">
        <dbReference type="Rhea" id="RHEA:78684"/>
    </physiologicalReaction>
</comment>
<evidence type="ECO:0000313" key="10">
    <source>
        <dbReference type="Proteomes" id="UP000007148"/>
    </source>
</evidence>
<dbReference type="eggNOG" id="KOG1982">
    <property type="taxonomic scope" value="Eukaryota"/>
</dbReference>
<dbReference type="EC" id="3.6.1.-" evidence="6"/>
<reference evidence="9 10" key="1">
    <citation type="journal article" date="2011" name="PLoS Pathog.">
        <title>Endophytic Life Strategies Decoded by Genome and Transcriptome Analyses of the Mutualistic Root Symbiont Piriformospora indica.</title>
        <authorList>
            <person name="Zuccaro A."/>
            <person name="Lahrmann U."/>
            <person name="Guldener U."/>
            <person name="Langen G."/>
            <person name="Pfiffi S."/>
            <person name="Biedenkopf D."/>
            <person name="Wong P."/>
            <person name="Samans B."/>
            <person name="Grimm C."/>
            <person name="Basiewicz M."/>
            <person name="Murat C."/>
            <person name="Martin F."/>
            <person name="Kogel K.H."/>
        </authorList>
    </citation>
    <scope>NUCLEOTIDE SEQUENCE [LARGE SCALE GENOMIC DNA]</scope>
    <source>
        <strain evidence="9 10">DSM 11827</strain>
    </source>
</reference>
<dbReference type="GO" id="GO:0005634">
    <property type="term" value="C:nucleus"/>
    <property type="evidence" value="ECO:0007669"/>
    <property type="project" value="UniProtKB-SubCell"/>
</dbReference>
<keyword evidence="6" id="KW-0479">Metal-binding</keyword>
<comment type="catalytic activity">
    <reaction evidence="3">
        <text>a 5'-end (N(7)-methyl 5'-triphosphoguanosine)-ribonucleoside-ribonucleotide in mRNA + H2O = a (N(7)-methyl 5'-triphosphoguanosine)-nucleoside + a 5'-end phospho-ribonucleoside in mRNA + H(+)</text>
        <dbReference type="Rhea" id="RHEA:66928"/>
        <dbReference type="Rhea" id="RHEA-COMP:15692"/>
        <dbReference type="Rhea" id="RHEA-COMP:17313"/>
        <dbReference type="ChEBI" id="CHEBI:15377"/>
        <dbReference type="ChEBI" id="CHEBI:15378"/>
        <dbReference type="ChEBI" id="CHEBI:138282"/>
        <dbReference type="ChEBI" id="CHEBI:172876"/>
        <dbReference type="ChEBI" id="CHEBI:172877"/>
    </reaction>
    <physiologicalReaction direction="left-to-right" evidence="3">
        <dbReference type="Rhea" id="RHEA:66929"/>
    </physiologicalReaction>
</comment>
<feature type="domain" description="RAI1-like" evidence="8">
    <location>
        <begin position="55"/>
        <end position="395"/>
    </location>
</feature>
<keyword evidence="6" id="KW-0378">Hydrolase</keyword>
<feature type="compositionally biased region" description="Basic and acidic residues" evidence="7">
    <location>
        <begin position="1"/>
        <end position="38"/>
    </location>
</feature>
<comment type="cofactor">
    <cofactor evidence="1 6">
        <name>a divalent metal cation</name>
        <dbReference type="ChEBI" id="CHEBI:60240"/>
    </cofactor>
</comment>
<evidence type="ECO:0000256" key="5">
    <source>
        <dbReference type="ARBA" id="ARBA00048124"/>
    </source>
</evidence>
<sequence length="413" mass="47967">MAQKRGIHDVDQDPITKLEEEVRFGPRRRLESSHELGQKLELPSKSTPPTQVAFQKPYQLVSFSYTPQRELVFNDSALRFWVEPPRNADLNYRYAHWIKRKEERGRLDGLLKAAIHARCDETRSRARTICWRGVLCKILIAPYEERDKWELNVMRLGDTIYLEEHATDQALAQKENMNEHQRKQTYYGYSFESWCTDVRPRGHDQQPRWGGDVDTNVQWCSVVKTKIGQHRLLIGGEVDCVRGRYTEQPDTFVELKTSMTIRPGNGWDEAKFEKKLLKFYFQSFLLGVPEIVVGFRTPQGRLQTVQTFKTLEIPRMVRGKPSEWNPGVCLSWGDNFISQVIEWASKLTCTLERAQVGRISFEPGVGMRFNMLSEAEIEEVRDGEDRIGFLPTWFVEHCLAPPKPSLSDEGRTL</sequence>
<keyword evidence="10" id="KW-1185">Reference proteome</keyword>
<name>G4TNF9_SERID</name>
<dbReference type="GO" id="GO:0046872">
    <property type="term" value="F:metal ion binding"/>
    <property type="evidence" value="ECO:0007669"/>
    <property type="project" value="UniProtKB-KW"/>
</dbReference>
<dbReference type="InterPro" id="IPR039039">
    <property type="entry name" value="RAI1-like_fam"/>
</dbReference>
<keyword evidence="6" id="KW-0547">Nucleotide-binding</keyword>
<dbReference type="OrthoDB" id="5853397at2759"/>
<evidence type="ECO:0000256" key="3">
    <source>
        <dbReference type="ARBA" id="ARBA00044676"/>
    </source>
</evidence>
<dbReference type="GO" id="GO:0003723">
    <property type="term" value="F:RNA binding"/>
    <property type="evidence" value="ECO:0007669"/>
    <property type="project" value="UniProtKB-KW"/>
</dbReference>
<evidence type="ECO:0000256" key="4">
    <source>
        <dbReference type="ARBA" id="ARBA00044692"/>
    </source>
</evidence>
<accession>G4TNF9</accession>
<evidence type="ECO:0000256" key="6">
    <source>
        <dbReference type="RuleBase" id="RU367113"/>
    </source>
</evidence>
<evidence type="ECO:0000256" key="1">
    <source>
        <dbReference type="ARBA" id="ARBA00001968"/>
    </source>
</evidence>
<evidence type="ECO:0000256" key="7">
    <source>
        <dbReference type="SAM" id="MobiDB-lite"/>
    </source>
</evidence>
<dbReference type="GO" id="GO:0000956">
    <property type="term" value="P:nuclear-transcribed mRNA catabolic process"/>
    <property type="evidence" value="ECO:0007669"/>
    <property type="project" value="TreeGrafter"/>
</dbReference>
<dbReference type="GO" id="GO:0005829">
    <property type="term" value="C:cytosol"/>
    <property type="evidence" value="ECO:0007669"/>
    <property type="project" value="TreeGrafter"/>
</dbReference>
<dbReference type="GO" id="GO:0034353">
    <property type="term" value="F:mRNA 5'-diphosphatase activity"/>
    <property type="evidence" value="ECO:0007669"/>
    <property type="project" value="TreeGrafter"/>
</dbReference>